<sequence length="124" mass="14047">MNIVISNLSDKPIYDQITEQIKSLIINGELKETELLPSIRNLAKELHISVITTKRAYEELEREGYIVSVPGKGSFVGAQNKELLKEARIRIVEEKLAEAVSAARTIDISYGELQEMLKLLYEED</sequence>
<keyword evidence="3" id="KW-0804">Transcription</keyword>
<dbReference type="RefSeq" id="WP_255227180.1">
    <property type="nucleotide sequence ID" value="NZ_JAJEKE010000006.1"/>
</dbReference>
<dbReference type="PROSITE" id="PS50949">
    <property type="entry name" value="HTH_GNTR"/>
    <property type="match status" value="1"/>
</dbReference>
<evidence type="ECO:0000313" key="6">
    <source>
        <dbReference type="Proteomes" id="UP001651880"/>
    </source>
</evidence>
<protein>
    <submittedName>
        <fullName evidence="5">GntR family transcriptional regulator</fullName>
    </submittedName>
</protein>
<evidence type="ECO:0000256" key="1">
    <source>
        <dbReference type="ARBA" id="ARBA00023015"/>
    </source>
</evidence>
<evidence type="ECO:0000259" key="4">
    <source>
        <dbReference type="PROSITE" id="PS50949"/>
    </source>
</evidence>
<accession>A0ABT1NHN7</accession>
<dbReference type="Pfam" id="PF00392">
    <property type="entry name" value="GntR"/>
    <property type="match status" value="1"/>
</dbReference>
<dbReference type="Gene3D" id="1.10.10.10">
    <property type="entry name" value="Winged helix-like DNA-binding domain superfamily/Winged helix DNA-binding domain"/>
    <property type="match status" value="1"/>
</dbReference>
<evidence type="ECO:0000256" key="3">
    <source>
        <dbReference type="ARBA" id="ARBA00023163"/>
    </source>
</evidence>
<proteinExistence type="predicted"/>
<dbReference type="InterPro" id="IPR036388">
    <property type="entry name" value="WH-like_DNA-bd_sf"/>
</dbReference>
<dbReference type="Proteomes" id="UP001651880">
    <property type="component" value="Unassembled WGS sequence"/>
</dbReference>
<evidence type="ECO:0000256" key="2">
    <source>
        <dbReference type="ARBA" id="ARBA00023125"/>
    </source>
</evidence>
<dbReference type="InterPro" id="IPR000524">
    <property type="entry name" value="Tscrpt_reg_HTH_GntR"/>
</dbReference>
<keyword evidence="6" id="KW-1185">Reference proteome</keyword>
<dbReference type="PANTHER" id="PTHR38445:SF7">
    <property type="entry name" value="GNTR-FAMILY TRANSCRIPTIONAL REGULATOR"/>
    <property type="match status" value="1"/>
</dbReference>
<evidence type="ECO:0000313" key="5">
    <source>
        <dbReference type="EMBL" id="MCQ1529668.1"/>
    </source>
</evidence>
<comment type="caution">
    <text evidence="5">The sequence shown here is derived from an EMBL/GenBank/DDBJ whole genome shotgun (WGS) entry which is preliminary data.</text>
</comment>
<dbReference type="InterPro" id="IPR036390">
    <property type="entry name" value="WH_DNA-bd_sf"/>
</dbReference>
<feature type="domain" description="HTH gntR-type" evidence="4">
    <location>
        <begin position="11"/>
        <end position="79"/>
    </location>
</feature>
<organism evidence="5 6">
    <name type="scientific">Lutispora saccharofermentans</name>
    <dbReference type="NCBI Taxonomy" id="3024236"/>
    <lineage>
        <taxon>Bacteria</taxon>
        <taxon>Bacillati</taxon>
        <taxon>Bacillota</taxon>
        <taxon>Clostridia</taxon>
        <taxon>Lutisporales</taxon>
        <taxon>Lutisporaceae</taxon>
        <taxon>Lutispora</taxon>
    </lineage>
</organism>
<dbReference type="CDD" id="cd07377">
    <property type="entry name" value="WHTH_GntR"/>
    <property type="match status" value="1"/>
</dbReference>
<name>A0ABT1NHN7_9FIRM</name>
<keyword evidence="2" id="KW-0238">DNA-binding</keyword>
<keyword evidence="1" id="KW-0805">Transcription regulation</keyword>
<gene>
    <name evidence="5" type="ORF">LJD61_08885</name>
</gene>
<dbReference type="EMBL" id="JAJEKE010000006">
    <property type="protein sequence ID" value="MCQ1529668.1"/>
    <property type="molecule type" value="Genomic_DNA"/>
</dbReference>
<dbReference type="SMART" id="SM00345">
    <property type="entry name" value="HTH_GNTR"/>
    <property type="match status" value="1"/>
</dbReference>
<reference evidence="5 6" key="1">
    <citation type="submission" date="2021-10" db="EMBL/GenBank/DDBJ databases">
        <title>Lutispora strain m25 sp. nov., a thermophilic, non-spore-forming bacterium isolated from a lab-scale methanogenic bioreactor digesting anaerobic sludge.</title>
        <authorList>
            <person name="El Houari A."/>
            <person name="Mcdonald J."/>
        </authorList>
    </citation>
    <scope>NUCLEOTIDE SEQUENCE [LARGE SCALE GENOMIC DNA]</scope>
    <source>
        <strain evidence="6">m25</strain>
    </source>
</reference>
<dbReference type="SUPFAM" id="SSF46785">
    <property type="entry name" value="Winged helix' DNA-binding domain"/>
    <property type="match status" value="1"/>
</dbReference>
<dbReference type="PANTHER" id="PTHR38445">
    <property type="entry name" value="HTH-TYPE TRANSCRIPTIONAL REPRESSOR YTRA"/>
    <property type="match status" value="1"/>
</dbReference>